<dbReference type="NCBIfam" id="NF033517">
    <property type="entry name" value="transpos_IS66"/>
    <property type="match status" value="1"/>
</dbReference>
<sequence>MSRKTQITAASSIEQLPDDTNTLKQMVLTLLGQIDDLSGQLYYLKRQLFGKKSEKLDPAQRLLFENLYDEVKAKVEQQRQSKTEPVKKAKKKNANHKGRNPLPADLPREIIEIEPTEKSCSVCNNEKQRIGQEVTEVLEYVPVSFFVKQYVRYKYGCKKCESDISIGQLPPRAIDKGIAGEGLLAHIITSKYCDHNPLNRLEGILKRHGVDIKVSSMCDWVGKSAELLEPLVKRMHKKILQSPKINTDDTRIPVKSRKRRGSTYNGYLWTYIDDKNNVVFDFTPTRSREGPLKFLGDYCGFVQADAYSGYDEFFRNSDATEVGCNSHARRKFEYALDSDPVRAARMMVLWGGLYEIESRAKKENYDSEQLLDARQKESKPILAEIKTVLDEYKNQVLPKSPMGKAITYSLNQWEALNRYVENPMMDIDNNISERTLRMVVIGRKNYMFAGSEAGAERAAIIYSLVASCKLNGHDPFAYFRDVLGRISTHPAGRIDELLPSNWKPPSSGTEDNGFVKEQMMKVA</sequence>
<reference evidence="6" key="1">
    <citation type="journal article" date="2015" name="Nature">
        <title>Complex archaea that bridge the gap between prokaryotes and eukaryotes.</title>
        <authorList>
            <person name="Spang A."/>
            <person name="Saw J.H."/>
            <person name="Jorgensen S.L."/>
            <person name="Zaremba-Niedzwiedzka K."/>
            <person name="Martijn J."/>
            <person name="Lind A.E."/>
            <person name="van Eijk R."/>
            <person name="Schleper C."/>
            <person name="Guy L."/>
            <person name="Ettema T.J."/>
        </authorList>
    </citation>
    <scope>NUCLEOTIDE SEQUENCE</scope>
</reference>
<evidence type="ECO:0000313" key="6">
    <source>
        <dbReference type="EMBL" id="KKL99016.1"/>
    </source>
</evidence>
<gene>
    <name evidence="6" type="ORF">LCGC14_1818660</name>
</gene>
<dbReference type="Pfam" id="PF13005">
    <property type="entry name" value="zf-IS66"/>
    <property type="match status" value="1"/>
</dbReference>
<dbReference type="Pfam" id="PF13007">
    <property type="entry name" value="LZ_Tnp_IS66"/>
    <property type="match status" value="1"/>
</dbReference>
<dbReference type="InterPro" id="IPR039552">
    <property type="entry name" value="IS66_C"/>
</dbReference>
<feature type="domain" description="Transposase IS66 C-terminal" evidence="5">
    <location>
        <begin position="463"/>
        <end position="499"/>
    </location>
</feature>
<dbReference type="InterPro" id="IPR004291">
    <property type="entry name" value="Transposase_IS66_central"/>
</dbReference>
<evidence type="ECO:0000259" key="4">
    <source>
        <dbReference type="Pfam" id="PF13007"/>
    </source>
</evidence>
<dbReference type="AlphaFoldDB" id="A0A0F9H7Q6"/>
<evidence type="ECO:0008006" key="7">
    <source>
        <dbReference type="Google" id="ProtNLM"/>
    </source>
</evidence>
<comment type="caution">
    <text evidence="6">The sequence shown here is derived from an EMBL/GenBank/DDBJ whole genome shotgun (WGS) entry which is preliminary data.</text>
</comment>
<dbReference type="Pfam" id="PF03050">
    <property type="entry name" value="DDE_Tnp_IS66"/>
    <property type="match status" value="1"/>
</dbReference>
<accession>A0A0F9H7Q6</accession>
<dbReference type="PANTHER" id="PTHR33678:SF1">
    <property type="entry name" value="BLL1576 PROTEIN"/>
    <property type="match status" value="1"/>
</dbReference>
<proteinExistence type="predicted"/>
<dbReference type="Pfam" id="PF13817">
    <property type="entry name" value="DDE_Tnp_IS66_C"/>
    <property type="match status" value="1"/>
</dbReference>
<name>A0A0F9H7Q6_9ZZZZ</name>
<evidence type="ECO:0000259" key="3">
    <source>
        <dbReference type="Pfam" id="PF13005"/>
    </source>
</evidence>
<evidence type="ECO:0000259" key="2">
    <source>
        <dbReference type="Pfam" id="PF03050"/>
    </source>
</evidence>
<feature type="compositionally biased region" description="Basic residues" evidence="1">
    <location>
        <begin position="88"/>
        <end position="99"/>
    </location>
</feature>
<dbReference type="InterPro" id="IPR024463">
    <property type="entry name" value="Transposase_TnpC_homeodom"/>
</dbReference>
<dbReference type="InterPro" id="IPR024474">
    <property type="entry name" value="Znf_dom_IS66"/>
</dbReference>
<feature type="domain" description="Transposase IS66 zinc-finger binding" evidence="3">
    <location>
        <begin position="117"/>
        <end position="161"/>
    </location>
</feature>
<feature type="domain" description="Transposase TnpC homeodomain" evidence="4">
    <location>
        <begin position="37"/>
        <end position="111"/>
    </location>
</feature>
<evidence type="ECO:0000256" key="1">
    <source>
        <dbReference type="SAM" id="MobiDB-lite"/>
    </source>
</evidence>
<dbReference type="EMBL" id="LAZR01017776">
    <property type="protein sequence ID" value="KKL99016.1"/>
    <property type="molecule type" value="Genomic_DNA"/>
</dbReference>
<dbReference type="PANTHER" id="PTHR33678">
    <property type="entry name" value="BLL1576 PROTEIN"/>
    <property type="match status" value="1"/>
</dbReference>
<feature type="region of interest" description="Disordered" evidence="1">
    <location>
        <begin position="75"/>
        <end position="104"/>
    </location>
</feature>
<protein>
    <recommendedName>
        <fullName evidence="7">Transposase IS66 central domain-containing protein</fullName>
    </recommendedName>
</protein>
<organism evidence="6">
    <name type="scientific">marine sediment metagenome</name>
    <dbReference type="NCBI Taxonomy" id="412755"/>
    <lineage>
        <taxon>unclassified sequences</taxon>
        <taxon>metagenomes</taxon>
        <taxon>ecological metagenomes</taxon>
    </lineage>
</organism>
<dbReference type="InterPro" id="IPR052344">
    <property type="entry name" value="Transposase-related"/>
</dbReference>
<evidence type="ECO:0000259" key="5">
    <source>
        <dbReference type="Pfam" id="PF13817"/>
    </source>
</evidence>
<feature type="compositionally biased region" description="Basic and acidic residues" evidence="1">
    <location>
        <begin position="75"/>
        <end position="87"/>
    </location>
</feature>
<feature type="domain" description="Transposase IS66 central" evidence="2">
    <location>
        <begin position="176"/>
        <end position="456"/>
    </location>
</feature>